<evidence type="ECO:0000256" key="9">
    <source>
        <dbReference type="ARBA" id="ARBA00023136"/>
    </source>
</evidence>
<dbReference type="Ensembl" id="ENSPSTT00000011502.1">
    <property type="protein sequence ID" value="ENSPSTP00000010957.1"/>
    <property type="gene ID" value="ENSPSTG00000007711.1"/>
</dbReference>
<keyword evidence="12" id="KW-0325">Glycoprotein</keyword>
<dbReference type="PROSITE" id="PS00650">
    <property type="entry name" value="G_PROTEIN_RECEP_F2_2"/>
    <property type="match status" value="1"/>
</dbReference>
<dbReference type="Gene3D" id="1.20.1070.10">
    <property type="entry name" value="Rhodopsin 7-helix transmembrane proteins"/>
    <property type="match status" value="1"/>
</dbReference>
<evidence type="ECO:0000259" key="18">
    <source>
        <dbReference type="PROSITE" id="PS50261"/>
    </source>
</evidence>
<accession>A0A8C9F5J3</accession>
<keyword evidence="8" id="KW-0297">G-protein coupled receptor</keyword>
<keyword evidence="10" id="KW-1015">Disulfide bond</keyword>
<evidence type="ECO:0000256" key="1">
    <source>
        <dbReference type="ARBA" id="ARBA00004554"/>
    </source>
</evidence>
<dbReference type="InterPro" id="IPR000832">
    <property type="entry name" value="GPCR_2_secretin-like"/>
</dbReference>
<dbReference type="SMART" id="SM00008">
    <property type="entry name" value="HormR"/>
    <property type="match status" value="1"/>
</dbReference>
<dbReference type="Gene3D" id="4.10.1240.10">
    <property type="entry name" value="GPCR, family 2, extracellular hormone receptor domain"/>
    <property type="match status" value="1"/>
</dbReference>
<dbReference type="Proteomes" id="UP000694428">
    <property type="component" value="Unplaced"/>
</dbReference>
<evidence type="ECO:0000256" key="3">
    <source>
        <dbReference type="ARBA" id="ARBA00022475"/>
    </source>
</evidence>
<evidence type="ECO:0000256" key="4">
    <source>
        <dbReference type="ARBA" id="ARBA00022553"/>
    </source>
</evidence>
<keyword evidence="11" id="KW-0675">Receptor</keyword>
<evidence type="ECO:0000313" key="20">
    <source>
        <dbReference type="Proteomes" id="UP000694428"/>
    </source>
</evidence>
<dbReference type="PRINTS" id="PR00249">
    <property type="entry name" value="GPCRSECRETIN"/>
</dbReference>
<dbReference type="FunFam" id="4.10.1240.10:FF:000018">
    <property type="entry name" value="Secretin receptor"/>
    <property type="match status" value="1"/>
</dbReference>
<dbReference type="CDD" id="cd15275">
    <property type="entry name" value="7tmB1_secretin"/>
    <property type="match status" value="1"/>
</dbReference>
<dbReference type="SUPFAM" id="SSF111418">
    <property type="entry name" value="Hormone receptor domain"/>
    <property type="match status" value="1"/>
</dbReference>
<dbReference type="InterPro" id="IPR017981">
    <property type="entry name" value="GPCR_2-like_7TM"/>
</dbReference>
<dbReference type="FunFam" id="1.20.1070.10:FF:000032">
    <property type="entry name" value="Vasoactive intestinal polypeptide receptor 1"/>
    <property type="match status" value="1"/>
</dbReference>
<feature type="domain" description="G-protein coupled receptors family 2 profile 2" evidence="18">
    <location>
        <begin position="228"/>
        <end position="482"/>
    </location>
</feature>
<evidence type="ECO:0000313" key="19">
    <source>
        <dbReference type="Ensembl" id="ENSPSTP00000010957.1"/>
    </source>
</evidence>
<dbReference type="AlphaFoldDB" id="A0A8C9F5J3"/>
<keyword evidence="3" id="KW-1003">Cell membrane</keyword>
<dbReference type="GO" id="GO:0017046">
    <property type="term" value="F:peptide hormone binding"/>
    <property type="evidence" value="ECO:0007669"/>
    <property type="project" value="TreeGrafter"/>
</dbReference>
<feature type="transmembrane region" description="Helical" evidence="16">
    <location>
        <begin position="343"/>
        <end position="362"/>
    </location>
</feature>
<feature type="transmembrane region" description="Helical" evidence="16">
    <location>
        <begin position="89"/>
        <end position="111"/>
    </location>
</feature>
<name>A0A8C9F5J3_PAVCR</name>
<keyword evidence="4" id="KW-0597">Phosphoprotein</keyword>
<dbReference type="InterPro" id="IPR050332">
    <property type="entry name" value="GPCR_2"/>
</dbReference>
<evidence type="ECO:0000256" key="12">
    <source>
        <dbReference type="ARBA" id="ARBA00023180"/>
    </source>
</evidence>
<dbReference type="InterPro" id="IPR001879">
    <property type="entry name" value="GPCR_2_extracellular_dom"/>
</dbReference>
<dbReference type="InterPro" id="IPR036445">
    <property type="entry name" value="GPCR_2_extracell_dom_sf"/>
</dbReference>
<keyword evidence="7 16" id="KW-1133">Transmembrane helix</keyword>
<dbReference type="InterPro" id="IPR002144">
    <property type="entry name" value="GPCR_2_secretin_rcpt"/>
</dbReference>
<feature type="domain" description="G-protein coupled receptors family 2 profile 1" evidence="17">
    <location>
        <begin position="127"/>
        <end position="213"/>
    </location>
</feature>
<reference evidence="19" key="2">
    <citation type="submission" date="2025-09" db="UniProtKB">
        <authorList>
            <consortium name="Ensembl"/>
        </authorList>
    </citation>
    <scope>IDENTIFICATION</scope>
</reference>
<keyword evidence="6" id="KW-0732">Signal</keyword>
<protein>
    <recommendedName>
        <fullName evidence="14">Secretin receptor</fullName>
    </recommendedName>
</protein>
<dbReference type="Pfam" id="PF00002">
    <property type="entry name" value="7tm_2"/>
    <property type="match status" value="1"/>
</dbReference>
<comment type="similarity">
    <text evidence="2">Belongs to the G-protein coupled receptor 2 family.</text>
</comment>
<organism evidence="19 20">
    <name type="scientific">Pavo cristatus</name>
    <name type="common">Indian peafowl</name>
    <name type="synonym">Blue peafowl</name>
    <dbReference type="NCBI Taxonomy" id="9049"/>
    <lineage>
        <taxon>Eukaryota</taxon>
        <taxon>Metazoa</taxon>
        <taxon>Chordata</taxon>
        <taxon>Craniata</taxon>
        <taxon>Vertebrata</taxon>
        <taxon>Euteleostomi</taxon>
        <taxon>Archelosauria</taxon>
        <taxon>Archosauria</taxon>
        <taxon>Dinosauria</taxon>
        <taxon>Saurischia</taxon>
        <taxon>Theropoda</taxon>
        <taxon>Coelurosauria</taxon>
        <taxon>Aves</taxon>
        <taxon>Neognathae</taxon>
        <taxon>Galloanserae</taxon>
        <taxon>Galliformes</taxon>
        <taxon>Phasianidae</taxon>
        <taxon>Phasianinae</taxon>
        <taxon>Pavo</taxon>
    </lineage>
</organism>
<evidence type="ECO:0000256" key="5">
    <source>
        <dbReference type="ARBA" id="ARBA00022692"/>
    </source>
</evidence>
<dbReference type="PANTHER" id="PTHR45620">
    <property type="entry name" value="PDF RECEPTOR-LIKE PROTEIN-RELATED"/>
    <property type="match status" value="1"/>
</dbReference>
<evidence type="ECO:0000256" key="2">
    <source>
        <dbReference type="ARBA" id="ARBA00005314"/>
    </source>
</evidence>
<evidence type="ECO:0000256" key="14">
    <source>
        <dbReference type="ARBA" id="ARBA00074256"/>
    </source>
</evidence>
<dbReference type="Pfam" id="PF02793">
    <property type="entry name" value="HRM"/>
    <property type="match status" value="1"/>
</dbReference>
<keyword evidence="5 16" id="KW-0812">Transmembrane</keyword>
<feature type="transmembrane region" description="Helical" evidence="16">
    <location>
        <begin position="460"/>
        <end position="481"/>
    </location>
</feature>
<keyword evidence="9 16" id="KW-0472">Membrane</keyword>
<feature type="transmembrane region" description="Helical" evidence="16">
    <location>
        <begin position="382"/>
        <end position="406"/>
    </location>
</feature>
<feature type="transmembrane region" description="Helical" evidence="16">
    <location>
        <begin position="426"/>
        <end position="448"/>
    </location>
</feature>
<feature type="transmembrane region" description="Helical" evidence="16">
    <location>
        <begin position="231"/>
        <end position="250"/>
    </location>
</feature>
<keyword evidence="20" id="KW-1185">Reference proteome</keyword>
<evidence type="ECO:0000256" key="11">
    <source>
        <dbReference type="ARBA" id="ARBA00023170"/>
    </source>
</evidence>
<dbReference type="InterPro" id="IPR047037">
    <property type="entry name" value="Secretin_7TM"/>
</dbReference>
<dbReference type="GO" id="GO:0015055">
    <property type="term" value="F:secretin receptor activity"/>
    <property type="evidence" value="ECO:0007669"/>
    <property type="project" value="TreeGrafter"/>
</dbReference>
<dbReference type="GO" id="GO:0007188">
    <property type="term" value="P:adenylate cyclase-modulating G protein-coupled receptor signaling pathway"/>
    <property type="evidence" value="ECO:0007669"/>
    <property type="project" value="TreeGrafter"/>
</dbReference>
<reference evidence="19" key="1">
    <citation type="submission" date="2025-08" db="UniProtKB">
        <authorList>
            <consortium name="Ensembl"/>
        </authorList>
    </citation>
    <scope>IDENTIFICATION</scope>
</reference>
<dbReference type="GO" id="GO:0007166">
    <property type="term" value="P:cell surface receptor signaling pathway"/>
    <property type="evidence" value="ECO:0007669"/>
    <property type="project" value="InterPro"/>
</dbReference>
<evidence type="ECO:0000256" key="6">
    <source>
        <dbReference type="ARBA" id="ARBA00022729"/>
    </source>
</evidence>
<dbReference type="PROSITE" id="PS50227">
    <property type="entry name" value="G_PROTEIN_RECEP_F2_3"/>
    <property type="match status" value="1"/>
</dbReference>
<dbReference type="GO" id="GO:0008528">
    <property type="term" value="F:G protein-coupled peptide receptor activity"/>
    <property type="evidence" value="ECO:0007669"/>
    <property type="project" value="TreeGrafter"/>
</dbReference>
<evidence type="ECO:0000256" key="13">
    <source>
        <dbReference type="ARBA" id="ARBA00023224"/>
    </source>
</evidence>
<feature type="compositionally biased region" description="Polar residues" evidence="15">
    <location>
        <begin position="507"/>
        <end position="527"/>
    </location>
</feature>
<sequence>MPHRGAVILGTGGYCGGGGELGGWMGGVLSLLMLAGALQLNRSSGSVWSKLGREKARRERDKVRGAESQAGEHRQPGDLWCMRDAGSGLWLNMWTISVIIFWISAVLIRAVPPVCDLLNVLKKEEENCAEILSLEARNNTPENDLLLSSDRCAGMWDNMTCWPSSAVGYTVSAHCPKFFQMLTGKQGFVYRNCTSEGWSDPYPRPDIACGYNVNDTTNEARRSYFMTLKTMYTIGYCTSLVTLTIALVVLASLRRLRCTRNYIHMHLFTSFILRASSNFIKDNVLFSSEDTNYCEAYTAGCKLTMVFFQYCIMSNYSWLLVEGLYLHSLLVISFFSERKFFRWFIALGWGAPTVFVAAWATARQLSENVGCWDINTNANTWWIIRGPVVVSIFINFILFVDILRILMRKLSSPEGRSSDFNQYKRLAKSTLLLIPLFGVHYIIFAFFPEDASSGTMEIQLFFELALGSFQGFVVAVLYCFLNGEVQLEVQRKWRQWHLSKHLRQQLSTSASNGGSGVTQEMQVTKASPPQDRKATPQRSSVL</sequence>
<evidence type="ECO:0000256" key="8">
    <source>
        <dbReference type="ARBA" id="ARBA00023040"/>
    </source>
</evidence>
<proteinExistence type="inferred from homology"/>
<evidence type="ECO:0000256" key="10">
    <source>
        <dbReference type="ARBA" id="ARBA00023157"/>
    </source>
</evidence>
<feature type="region of interest" description="Disordered" evidence="15">
    <location>
        <begin position="507"/>
        <end position="542"/>
    </location>
</feature>
<feature type="transmembrane region" description="Helical" evidence="16">
    <location>
        <begin position="21"/>
        <end position="40"/>
    </location>
</feature>
<evidence type="ECO:0000256" key="16">
    <source>
        <dbReference type="SAM" id="Phobius"/>
    </source>
</evidence>
<comment type="subcellular location">
    <subcellularLocation>
        <location evidence="1">Basolateral cell membrane</location>
        <topology evidence="1">Multi-pass membrane protein</topology>
    </subcellularLocation>
</comment>
<dbReference type="InterPro" id="IPR017983">
    <property type="entry name" value="GPCR_2_secretin-like_CS"/>
</dbReference>
<evidence type="ECO:0000256" key="15">
    <source>
        <dbReference type="SAM" id="MobiDB-lite"/>
    </source>
</evidence>
<dbReference type="PANTHER" id="PTHR45620:SF13">
    <property type="entry name" value="SECRETIN RECEPTOR"/>
    <property type="match status" value="1"/>
</dbReference>
<keyword evidence="13" id="KW-0807">Transducer</keyword>
<dbReference type="PRINTS" id="PR00490">
    <property type="entry name" value="SECRETINR"/>
</dbReference>
<evidence type="ECO:0000259" key="17">
    <source>
        <dbReference type="PROSITE" id="PS50227"/>
    </source>
</evidence>
<dbReference type="PROSITE" id="PS00649">
    <property type="entry name" value="G_PROTEIN_RECEP_F2_1"/>
    <property type="match status" value="1"/>
</dbReference>
<dbReference type="PROSITE" id="PS50261">
    <property type="entry name" value="G_PROTEIN_RECEP_F2_4"/>
    <property type="match status" value="1"/>
</dbReference>
<evidence type="ECO:0000256" key="7">
    <source>
        <dbReference type="ARBA" id="ARBA00022989"/>
    </source>
</evidence>
<dbReference type="GO" id="GO:0016323">
    <property type="term" value="C:basolateral plasma membrane"/>
    <property type="evidence" value="ECO:0007669"/>
    <property type="project" value="UniProtKB-SubCell"/>
</dbReference>
<dbReference type="SUPFAM" id="SSF81321">
    <property type="entry name" value="Family A G protein-coupled receptor-like"/>
    <property type="match status" value="1"/>
</dbReference>